<dbReference type="InParanoid" id="A0A7J7D367"/>
<dbReference type="FunFam" id="1.10.8.60:FF:000019">
    <property type="entry name" value="AFG3-like AAA ATPase 2"/>
    <property type="match status" value="1"/>
</dbReference>
<evidence type="ECO:0000259" key="9">
    <source>
        <dbReference type="Pfam" id="PF00004"/>
    </source>
</evidence>
<gene>
    <name evidence="11" type="ORF">HS088_TW11G00776</name>
</gene>
<keyword evidence="4 8" id="KW-0547">Nucleotide-binding</keyword>
<name>A0A7J7D367_TRIWF</name>
<sequence length="127" mass="14048">MEASQVPMMTVRVPLNQLLVEMVGFGTTSGVLVLVGTNRPDILDKALLRPGRFDRQIFIDKPDIKSREQILQIYLKKLKLDHEPSHYSQRLAAPTPGFAGADIANVCNEAALIAARDEGSQVTMELF</sequence>
<dbReference type="AlphaFoldDB" id="A0A7J7D367"/>
<dbReference type="PANTHER" id="PTHR43655">
    <property type="entry name" value="ATP-DEPENDENT PROTEASE"/>
    <property type="match status" value="1"/>
</dbReference>
<evidence type="ECO:0000256" key="8">
    <source>
        <dbReference type="RuleBase" id="RU003651"/>
    </source>
</evidence>
<evidence type="ECO:0000256" key="1">
    <source>
        <dbReference type="ARBA" id="ARBA00001947"/>
    </source>
</evidence>
<dbReference type="GO" id="GO:0046872">
    <property type="term" value="F:metal ion binding"/>
    <property type="evidence" value="ECO:0007669"/>
    <property type="project" value="UniProtKB-KW"/>
</dbReference>
<dbReference type="Gene3D" id="1.10.8.60">
    <property type="match status" value="1"/>
</dbReference>
<keyword evidence="3" id="KW-0479">Metal-binding</keyword>
<dbReference type="InterPro" id="IPR027417">
    <property type="entry name" value="P-loop_NTPase"/>
</dbReference>
<dbReference type="InterPro" id="IPR003960">
    <property type="entry name" value="ATPase_AAA_CS"/>
</dbReference>
<dbReference type="InterPro" id="IPR003959">
    <property type="entry name" value="ATPase_AAA_core"/>
</dbReference>
<dbReference type="EMBL" id="JAAARO010000011">
    <property type="protein sequence ID" value="KAF5740699.1"/>
    <property type="molecule type" value="Genomic_DNA"/>
</dbReference>
<keyword evidence="11" id="KW-0645">Protease</keyword>
<keyword evidence="6 8" id="KW-0067">ATP-binding</keyword>
<evidence type="ECO:0000256" key="2">
    <source>
        <dbReference type="ARBA" id="ARBA00010550"/>
    </source>
</evidence>
<feature type="domain" description="ATPase AAA-type core" evidence="9">
    <location>
        <begin position="12"/>
        <end position="60"/>
    </location>
</feature>
<comment type="caution">
    <text evidence="11">The sequence shown here is derived from an EMBL/GenBank/DDBJ whole genome shotgun (WGS) entry which is preliminary data.</text>
</comment>
<comment type="similarity">
    <text evidence="2">In the N-terminal section; belongs to the AAA ATPase family.</text>
</comment>
<protein>
    <submittedName>
        <fullName evidence="11">ATP-dependent zinc metalloprotease FTSH 10 mitochondrial-like isoform X3</fullName>
    </submittedName>
</protein>
<evidence type="ECO:0000256" key="4">
    <source>
        <dbReference type="ARBA" id="ARBA00022741"/>
    </source>
</evidence>
<keyword evidence="7 11" id="KW-0482">Metalloprotease</keyword>
<dbReference type="SUPFAM" id="SSF52540">
    <property type="entry name" value="P-loop containing nucleoside triphosphate hydrolases"/>
    <property type="match status" value="1"/>
</dbReference>
<keyword evidence="12" id="KW-1185">Reference proteome</keyword>
<reference evidence="11 12" key="1">
    <citation type="journal article" date="2020" name="Nat. Commun.">
        <title>Genome of Tripterygium wilfordii and identification of cytochrome P450 involved in triptolide biosynthesis.</title>
        <authorList>
            <person name="Tu L."/>
            <person name="Su P."/>
            <person name="Zhang Z."/>
            <person name="Gao L."/>
            <person name="Wang J."/>
            <person name="Hu T."/>
            <person name="Zhou J."/>
            <person name="Zhang Y."/>
            <person name="Zhao Y."/>
            <person name="Liu Y."/>
            <person name="Song Y."/>
            <person name="Tong Y."/>
            <person name="Lu Y."/>
            <person name="Yang J."/>
            <person name="Xu C."/>
            <person name="Jia M."/>
            <person name="Peters R.J."/>
            <person name="Huang L."/>
            <person name="Gao W."/>
        </authorList>
    </citation>
    <scope>NUCLEOTIDE SEQUENCE [LARGE SCALE GENOMIC DNA]</scope>
    <source>
        <strain evidence="12">cv. XIE 37</strain>
        <tissue evidence="11">Leaf</tissue>
    </source>
</reference>
<evidence type="ECO:0000256" key="3">
    <source>
        <dbReference type="ARBA" id="ARBA00022723"/>
    </source>
</evidence>
<dbReference type="GO" id="GO:0009535">
    <property type="term" value="C:chloroplast thylakoid membrane"/>
    <property type="evidence" value="ECO:0007669"/>
    <property type="project" value="TreeGrafter"/>
</dbReference>
<evidence type="ECO:0000256" key="7">
    <source>
        <dbReference type="ARBA" id="ARBA00023049"/>
    </source>
</evidence>
<evidence type="ECO:0000313" key="11">
    <source>
        <dbReference type="EMBL" id="KAF5740699.1"/>
    </source>
</evidence>
<keyword evidence="5" id="KW-0862">Zinc</keyword>
<comment type="similarity">
    <text evidence="8">Belongs to the AAA ATPase family.</text>
</comment>
<dbReference type="GO" id="GO:0005524">
    <property type="term" value="F:ATP binding"/>
    <property type="evidence" value="ECO:0007669"/>
    <property type="project" value="UniProtKB-KW"/>
</dbReference>
<evidence type="ECO:0000256" key="6">
    <source>
        <dbReference type="ARBA" id="ARBA00022840"/>
    </source>
</evidence>
<evidence type="ECO:0000259" key="10">
    <source>
        <dbReference type="Pfam" id="PF17862"/>
    </source>
</evidence>
<dbReference type="PANTHER" id="PTHR43655:SF2">
    <property type="entry name" value="AFG3 LIKE MATRIX AAA PEPTIDASE SUBUNIT 2, ISOFORM A"/>
    <property type="match status" value="1"/>
</dbReference>
<dbReference type="InterPro" id="IPR041569">
    <property type="entry name" value="AAA_lid_3"/>
</dbReference>
<evidence type="ECO:0000313" key="12">
    <source>
        <dbReference type="Proteomes" id="UP000593562"/>
    </source>
</evidence>
<accession>A0A7J7D367</accession>
<dbReference type="GO" id="GO:0008237">
    <property type="term" value="F:metallopeptidase activity"/>
    <property type="evidence" value="ECO:0007669"/>
    <property type="project" value="UniProtKB-KW"/>
</dbReference>
<dbReference type="Pfam" id="PF17862">
    <property type="entry name" value="AAA_lid_3"/>
    <property type="match status" value="1"/>
</dbReference>
<dbReference type="GO" id="GO:0016887">
    <property type="term" value="F:ATP hydrolysis activity"/>
    <property type="evidence" value="ECO:0007669"/>
    <property type="project" value="InterPro"/>
</dbReference>
<dbReference type="Proteomes" id="UP000593562">
    <property type="component" value="Unassembled WGS sequence"/>
</dbReference>
<comment type="cofactor">
    <cofactor evidence="1">
        <name>Zn(2+)</name>
        <dbReference type="ChEBI" id="CHEBI:29105"/>
    </cofactor>
</comment>
<dbReference type="Gene3D" id="3.40.50.300">
    <property type="entry name" value="P-loop containing nucleotide triphosphate hydrolases"/>
    <property type="match status" value="1"/>
</dbReference>
<keyword evidence="7 11" id="KW-0378">Hydrolase</keyword>
<evidence type="ECO:0000256" key="5">
    <source>
        <dbReference type="ARBA" id="ARBA00022833"/>
    </source>
</evidence>
<dbReference type="Pfam" id="PF00004">
    <property type="entry name" value="AAA"/>
    <property type="match status" value="1"/>
</dbReference>
<dbReference type="InterPro" id="IPR050928">
    <property type="entry name" value="ATP-dep_Zn_Metalloprotease"/>
</dbReference>
<dbReference type="PROSITE" id="PS00674">
    <property type="entry name" value="AAA"/>
    <property type="match status" value="1"/>
</dbReference>
<dbReference type="GO" id="GO:0034982">
    <property type="term" value="P:mitochondrial protein processing"/>
    <property type="evidence" value="ECO:0007669"/>
    <property type="project" value="TreeGrafter"/>
</dbReference>
<organism evidence="11 12">
    <name type="scientific">Tripterygium wilfordii</name>
    <name type="common">Thunder God vine</name>
    <dbReference type="NCBI Taxonomy" id="458696"/>
    <lineage>
        <taxon>Eukaryota</taxon>
        <taxon>Viridiplantae</taxon>
        <taxon>Streptophyta</taxon>
        <taxon>Embryophyta</taxon>
        <taxon>Tracheophyta</taxon>
        <taxon>Spermatophyta</taxon>
        <taxon>Magnoliopsida</taxon>
        <taxon>eudicotyledons</taxon>
        <taxon>Gunneridae</taxon>
        <taxon>Pentapetalae</taxon>
        <taxon>rosids</taxon>
        <taxon>fabids</taxon>
        <taxon>Celastrales</taxon>
        <taxon>Celastraceae</taxon>
        <taxon>Tripterygium</taxon>
    </lineage>
</organism>
<dbReference type="GO" id="GO:0005745">
    <property type="term" value="C:m-AAA complex"/>
    <property type="evidence" value="ECO:0007669"/>
    <property type="project" value="TreeGrafter"/>
</dbReference>
<proteinExistence type="inferred from homology"/>
<feature type="domain" description="AAA ATPase AAA+ lid" evidence="10">
    <location>
        <begin position="90"/>
        <end position="125"/>
    </location>
</feature>